<evidence type="ECO:0000313" key="5">
    <source>
        <dbReference type="Proteomes" id="UP000050502"/>
    </source>
</evidence>
<evidence type="ECO:0000313" key="4">
    <source>
        <dbReference type="Proteomes" id="UP000037784"/>
    </source>
</evidence>
<dbReference type="PANTHER" id="PTHR42951:SF22">
    <property type="entry name" value="METALLO BETA-LACTAMASE SUPERFAMILY LIPOPROTEIN"/>
    <property type="match status" value="1"/>
</dbReference>
<dbReference type="SMART" id="SM00849">
    <property type="entry name" value="Lactamase_B"/>
    <property type="match status" value="1"/>
</dbReference>
<dbReference type="InterPro" id="IPR001279">
    <property type="entry name" value="Metallo-B-lactamas"/>
</dbReference>
<dbReference type="AlphaFoldDB" id="A0A0M8K654"/>
<dbReference type="RefSeq" id="WP_054491540.1">
    <property type="nucleotide sequence ID" value="NZ_BBZA01000001.1"/>
</dbReference>
<reference evidence="3 5" key="2">
    <citation type="submission" date="2015-07" db="EMBL/GenBank/DDBJ databases">
        <title>Whole genome sequence of Ardenticatena maritima DSM 23922.</title>
        <authorList>
            <person name="Hemp J."/>
            <person name="Ward L.M."/>
            <person name="Pace L.A."/>
            <person name="Fischer W.W."/>
        </authorList>
    </citation>
    <scope>NUCLEOTIDE SEQUENCE [LARGE SCALE GENOMIC DNA]</scope>
    <source>
        <strain evidence="3 5">110S</strain>
    </source>
</reference>
<dbReference type="InParanoid" id="A0A0M8K654"/>
<accession>A0A0M8K654</accession>
<reference evidence="2 4" key="1">
    <citation type="journal article" date="2015" name="Genome Announc.">
        <title>Draft Genome Sequence of a Heterotrophic Facultative Anaerobic Thermophilic Bacterium, Ardenticatena maritima Strain 110ST.</title>
        <authorList>
            <person name="Kawaichi S."/>
            <person name="Yoshida T."/>
            <person name="Sako Y."/>
            <person name="Nakamura R."/>
        </authorList>
    </citation>
    <scope>NUCLEOTIDE SEQUENCE [LARGE SCALE GENOMIC DNA]</scope>
    <source>
        <strain evidence="2 4">110S</strain>
    </source>
</reference>
<dbReference type="SUPFAM" id="SSF56281">
    <property type="entry name" value="Metallo-hydrolase/oxidoreductase"/>
    <property type="match status" value="1"/>
</dbReference>
<dbReference type="Proteomes" id="UP000050502">
    <property type="component" value="Unassembled WGS sequence"/>
</dbReference>
<evidence type="ECO:0000259" key="1">
    <source>
        <dbReference type="SMART" id="SM00849"/>
    </source>
</evidence>
<protein>
    <recommendedName>
        <fullName evidence="1">Metallo-beta-lactamase domain-containing protein</fullName>
    </recommendedName>
</protein>
<sequence length="297" mass="33492">MTTIHTLDLNFQGFPGTIAAYLIPHARGAVLIETGPGTTTAALEAGVRAHGFTMEDITDVLLTHIHLDHAGAVGWVARHGARVHVHPRGAPHLINPEKLLASAGRIYGDDMDRLWGEFLPVPAEQVHELADNMTLHIEELTIEVLETVGHANHHVSYRLGDVLFTGDVGGMRFGNRFVSLPMPPPEFHIERWRASLDRLQQLDVARIAPTHFGIYDDVAFHLAAAREALDAAEAWLVETMRDNPDRETLRKRFTDWIRAQAEAQGLDEAWWHMYEVVSPPWMSADGMYRYWHKYRAQ</sequence>
<comment type="caution">
    <text evidence="2">The sequence shown here is derived from an EMBL/GenBank/DDBJ whole genome shotgun (WGS) entry which is preliminary data.</text>
</comment>
<dbReference type="Pfam" id="PF00753">
    <property type="entry name" value="Lactamase_B"/>
    <property type="match status" value="1"/>
</dbReference>
<evidence type="ECO:0000313" key="2">
    <source>
        <dbReference type="EMBL" id="GAP61581.1"/>
    </source>
</evidence>
<gene>
    <name evidence="2" type="ORF">ARMA_0004</name>
    <name evidence="3" type="ORF">SE16_11335</name>
</gene>
<dbReference type="FunCoup" id="A0A0M8K654">
    <property type="interactions" value="160"/>
</dbReference>
<reference evidence="4" key="3">
    <citation type="submission" date="2015-08" db="EMBL/GenBank/DDBJ databases">
        <title>Draft Genome Sequence of a Heterotrophic Facultative Anaerobic Bacterium Ardenticatena maritima Strain 110S.</title>
        <authorList>
            <person name="Kawaichi S."/>
            <person name="Yoshida T."/>
            <person name="Sako Y."/>
            <person name="Nakamura R."/>
        </authorList>
    </citation>
    <scope>NUCLEOTIDE SEQUENCE [LARGE SCALE GENOMIC DNA]</scope>
    <source>
        <strain evidence="4">110S</strain>
    </source>
</reference>
<dbReference type="InterPro" id="IPR036866">
    <property type="entry name" value="RibonucZ/Hydroxyglut_hydro"/>
</dbReference>
<dbReference type="OrthoDB" id="333278at2"/>
<dbReference type="Gene3D" id="3.60.15.10">
    <property type="entry name" value="Ribonuclease Z/Hydroxyacylglutathione hydrolase-like"/>
    <property type="match status" value="1"/>
</dbReference>
<dbReference type="STRING" id="872965.SE16_11335"/>
<keyword evidence="4" id="KW-1185">Reference proteome</keyword>
<feature type="domain" description="Metallo-beta-lactamase" evidence="1">
    <location>
        <begin position="17"/>
        <end position="211"/>
    </location>
</feature>
<dbReference type="CDD" id="cd07726">
    <property type="entry name" value="ST1585-like_MBL-fold"/>
    <property type="match status" value="1"/>
</dbReference>
<organism evidence="2 4">
    <name type="scientific">Ardenticatena maritima</name>
    <dbReference type="NCBI Taxonomy" id="872965"/>
    <lineage>
        <taxon>Bacteria</taxon>
        <taxon>Bacillati</taxon>
        <taxon>Chloroflexota</taxon>
        <taxon>Ardenticatenia</taxon>
        <taxon>Ardenticatenales</taxon>
        <taxon>Ardenticatenaceae</taxon>
        <taxon>Ardenticatena</taxon>
    </lineage>
</organism>
<dbReference type="InterPro" id="IPR037482">
    <property type="entry name" value="ST1585_MBL-fold"/>
</dbReference>
<dbReference type="EMBL" id="LGKN01000006">
    <property type="protein sequence ID" value="KPL87130.1"/>
    <property type="molecule type" value="Genomic_DNA"/>
</dbReference>
<dbReference type="Proteomes" id="UP000037784">
    <property type="component" value="Unassembled WGS sequence"/>
</dbReference>
<dbReference type="PANTHER" id="PTHR42951">
    <property type="entry name" value="METALLO-BETA-LACTAMASE DOMAIN-CONTAINING"/>
    <property type="match status" value="1"/>
</dbReference>
<proteinExistence type="predicted"/>
<dbReference type="InterPro" id="IPR050855">
    <property type="entry name" value="NDM-1-like"/>
</dbReference>
<dbReference type="EMBL" id="BBZA01000001">
    <property type="protein sequence ID" value="GAP61581.1"/>
    <property type="molecule type" value="Genomic_DNA"/>
</dbReference>
<name>A0A0M8K654_9CHLR</name>
<evidence type="ECO:0000313" key="3">
    <source>
        <dbReference type="EMBL" id="KPL87130.1"/>
    </source>
</evidence>